<evidence type="ECO:0000313" key="1">
    <source>
        <dbReference type="EMBL" id="SNR81147.1"/>
    </source>
</evidence>
<protein>
    <submittedName>
        <fullName evidence="1">Uncharacterized protein</fullName>
    </submittedName>
</protein>
<name>A0A238ZCT8_9RHOB</name>
<gene>
    <name evidence="1" type="ORF">SAMN06265370_12910</name>
</gene>
<organism evidence="1 2">
    <name type="scientific">Puniceibacterium sediminis</name>
    <dbReference type="NCBI Taxonomy" id="1608407"/>
    <lineage>
        <taxon>Bacteria</taxon>
        <taxon>Pseudomonadati</taxon>
        <taxon>Pseudomonadota</taxon>
        <taxon>Alphaproteobacteria</taxon>
        <taxon>Rhodobacterales</taxon>
        <taxon>Paracoccaceae</taxon>
        <taxon>Puniceibacterium</taxon>
    </lineage>
</organism>
<evidence type="ECO:0000313" key="2">
    <source>
        <dbReference type="Proteomes" id="UP000198417"/>
    </source>
</evidence>
<accession>A0A238ZCT8</accession>
<dbReference type="Proteomes" id="UP000198417">
    <property type="component" value="Unassembled WGS sequence"/>
</dbReference>
<keyword evidence="2" id="KW-1185">Reference proteome</keyword>
<proteinExistence type="predicted"/>
<sequence>MPAGGLPSGEGYDAGWAACCTGDFGGLGFAPTIVAEAMPSEKSAFRIPSGWPGHRPCPHSLLATSLVLPDAPGVLQPTSRPLMGPLELVDLFQHTLWPRSRQRRVEIELLGVVLKRFQIGFIDLQSFALEEFNKVMFLLQVLFV</sequence>
<reference evidence="1 2" key="1">
    <citation type="submission" date="2017-06" db="EMBL/GenBank/DDBJ databases">
        <authorList>
            <person name="Kim H.J."/>
            <person name="Triplett B.A."/>
        </authorList>
    </citation>
    <scope>NUCLEOTIDE SEQUENCE [LARGE SCALE GENOMIC DNA]</scope>
    <source>
        <strain evidence="1 2">DSM 29052</strain>
    </source>
</reference>
<dbReference type="AlphaFoldDB" id="A0A238ZCT8"/>
<dbReference type="EMBL" id="FZNN01000029">
    <property type="protein sequence ID" value="SNR81147.1"/>
    <property type="molecule type" value="Genomic_DNA"/>
</dbReference>